<dbReference type="Gene3D" id="1.20.1250.20">
    <property type="entry name" value="MFS general substrate transporter like domains"/>
    <property type="match status" value="2"/>
</dbReference>
<gene>
    <name evidence="8" type="ORF">SAMN05444165_1961</name>
</gene>
<dbReference type="InterPro" id="IPR011701">
    <property type="entry name" value="MFS"/>
</dbReference>
<dbReference type="GO" id="GO:0022857">
    <property type="term" value="F:transmembrane transporter activity"/>
    <property type="evidence" value="ECO:0007669"/>
    <property type="project" value="InterPro"/>
</dbReference>
<proteinExistence type="predicted"/>
<comment type="subcellular location">
    <subcellularLocation>
        <location evidence="1">Membrane</location>
        <topology evidence="1">Multi-pass membrane protein</topology>
    </subcellularLocation>
</comment>
<evidence type="ECO:0000259" key="7">
    <source>
        <dbReference type="PROSITE" id="PS50850"/>
    </source>
</evidence>
<feature type="transmembrane region" description="Helical" evidence="6">
    <location>
        <begin position="106"/>
        <end position="125"/>
    </location>
</feature>
<dbReference type="GO" id="GO:0016020">
    <property type="term" value="C:membrane"/>
    <property type="evidence" value="ECO:0007669"/>
    <property type="project" value="UniProtKB-SubCell"/>
</dbReference>
<keyword evidence="5 6" id="KW-0472">Membrane</keyword>
<keyword evidence="4 6" id="KW-1133">Transmembrane helix</keyword>
<feature type="transmembrane region" description="Helical" evidence="6">
    <location>
        <begin position="198"/>
        <end position="220"/>
    </location>
</feature>
<dbReference type="Proteomes" id="UP000185151">
    <property type="component" value="Unassembled WGS sequence"/>
</dbReference>
<accession>A0A1N6I9Q3</accession>
<evidence type="ECO:0000313" key="9">
    <source>
        <dbReference type="Proteomes" id="UP000185151"/>
    </source>
</evidence>
<dbReference type="CDD" id="cd17319">
    <property type="entry name" value="MFS_ExuT_GudP_like"/>
    <property type="match status" value="1"/>
</dbReference>
<sequence length="453" mass="47778">MCMSGGLGPRFLKNQFAEEQAQMQTSQVERSTVRIVRRRLLPLICTMFVAAFLDRVNVGFAAIQMNHDLSFGPEVFGLAAGIFFIPYTLFEVPSILVQARVGARLWLARIMVSWGVVASAMMFVQGPTSFYALRLLLGLAEAGFVPGVTFYIAQWFPERERARAIAIFALGIPIAVVIGAPVSGLLMGLDGTLALRGWQWLFVLEGVPSVIIGFAVFFLLPDRPRDAKWLTPEQSSWLEARLATEGAAKVHAGVGRALTDRRTLLLAVAYGCSIFAVYGVTFWLPQIVKAVGSTSDITTGFVTAIPYLVSGISTYAVSRHSDKTGERRLHIVLPFLVGAAGFAAAGAIHSPMGALAALSVGAAGVLSASAVFWTLPASMFAGAASAGVLGLINTIGNVGGFVGPVAVGAVKNHLSSFGPVMFLFAAAVVVSASIVGALTAAPTNHANRKAPPV</sequence>
<keyword evidence="2" id="KW-0813">Transport</keyword>
<dbReference type="FunFam" id="1.20.1250.20:FF:000018">
    <property type="entry name" value="MFS transporter permease"/>
    <property type="match status" value="1"/>
</dbReference>
<feature type="transmembrane region" description="Helical" evidence="6">
    <location>
        <begin position="421"/>
        <end position="441"/>
    </location>
</feature>
<feature type="transmembrane region" description="Helical" evidence="6">
    <location>
        <begin position="131"/>
        <end position="153"/>
    </location>
</feature>
<evidence type="ECO:0000256" key="1">
    <source>
        <dbReference type="ARBA" id="ARBA00004141"/>
    </source>
</evidence>
<feature type="transmembrane region" description="Helical" evidence="6">
    <location>
        <begin position="165"/>
        <end position="186"/>
    </location>
</feature>
<feature type="transmembrane region" description="Helical" evidence="6">
    <location>
        <begin position="354"/>
        <end position="375"/>
    </location>
</feature>
<organism evidence="8 9">
    <name type="scientific">Paraburkholderia phenazinium</name>
    <dbReference type="NCBI Taxonomy" id="60549"/>
    <lineage>
        <taxon>Bacteria</taxon>
        <taxon>Pseudomonadati</taxon>
        <taxon>Pseudomonadota</taxon>
        <taxon>Betaproteobacteria</taxon>
        <taxon>Burkholderiales</taxon>
        <taxon>Burkholderiaceae</taxon>
        <taxon>Paraburkholderia</taxon>
    </lineage>
</organism>
<feature type="transmembrane region" description="Helical" evidence="6">
    <location>
        <begin position="329"/>
        <end position="348"/>
    </location>
</feature>
<evidence type="ECO:0000256" key="5">
    <source>
        <dbReference type="ARBA" id="ARBA00023136"/>
    </source>
</evidence>
<evidence type="ECO:0000256" key="6">
    <source>
        <dbReference type="SAM" id="Phobius"/>
    </source>
</evidence>
<dbReference type="InterPro" id="IPR020846">
    <property type="entry name" value="MFS_dom"/>
</dbReference>
<feature type="transmembrane region" description="Helical" evidence="6">
    <location>
        <begin position="387"/>
        <end position="409"/>
    </location>
</feature>
<reference evidence="8 9" key="1">
    <citation type="submission" date="2016-11" db="EMBL/GenBank/DDBJ databases">
        <authorList>
            <person name="Jaros S."/>
            <person name="Januszkiewicz K."/>
            <person name="Wedrychowicz H."/>
        </authorList>
    </citation>
    <scope>NUCLEOTIDE SEQUENCE [LARGE SCALE GENOMIC DNA]</scope>
    <source>
        <strain evidence="8 9">GAS95</strain>
    </source>
</reference>
<feature type="domain" description="Major facilitator superfamily (MFS) profile" evidence="7">
    <location>
        <begin position="40"/>
        <end position="444"/>
    </location>
</feature>
<keyword evidence="3 6" id="KW-0812">Transmembrane</keyword>
<dbReference type="PANTHER" id="PTHR43791">
    <property type="entry name" value="PERMEASE-RELATED"/>
    <property type="match status" value="1"/>
</dbReference>
<name>A0A1N6I9Q3_9BURK</name>
<evidence type="ECO:0000256" key="4">
    <source>
        <dbReference type="ARBA" id="ARBA00022989"/>
    </source>
</evidence>
<feature type="transmembrane region" description="Helical" evidence="6">
    <location>
        <begin position="75"/>
        <end position="97"/>
    </location>
</feature>
<dbReference type="PROSITE" id="PS50850">
    <property type="entry name" value="MFS"/>
    <property type="match status" value="1"/>
</dbReference>
<feature type="transmembrane region" description="Helical" evidence="6">
    <location>
        <begin position="264"/>
        <end position="285"/>
    </location>
</feature>
<feature type="transmembrane region" description="Helical" evidence="6">
    <location>
        <begin position="40"/>
        <end position="63"/>
    </location>
</feature>
<dbReference type="EMBL" id="FSRU01000001">
    <property type="protein sequence ID" value="SIO28709.1"/>
    <property type="molecule type" value="Genomic_DNA"/>
</dbReference>
<feature type="transmembrane region" description="Helical" evidence="6">
    <location>
        <begin position="297"/>
        <end position="317"/>
    </location>
</feature>
<evidence type="ECO:0000313" key="8">
    <source>
        <dbReference type="EMBL" id="SIO28709.1"/>
    </source>
</evidence>
<dbReference type="SUPFAM" id="SSF103473">
    <property type="entry name" value="MFS general substrate transporter"/>
    <property type="match status" value="1"/>
</dbReference>
<dbReference type="InterPro" id="IPR036259">
    <property type="entry name" value="MFS_trans_sf"/>
</dbReference>
<dbReference type="Pfam" id="PF07690">
    <property type="entry name" value="MFS_1"/>
    <property type="match status" value="1"/>
</dbReference>
<dbReference type="OrthoDB" id="9773957at2"/>
<dbReference type="PANTHER" id="PTHR43791:SF36">
    <property type="entry name" value="TRANSPORTER, PUTATIVE (AFU_ORTHOLOGUE AFUA_6G08340)-RELATED"/>
    <property type="match status" value="1"/>
</dbReference>
<protein>
    <submittedName>
        <fullName evidence="8">Nitrate/nitrite transporter NarK</fullName>
    </submittedName>
</protein>
<evidence type="ECO:0000256" key="2">
    <source>
        <dbReference type="ARBA" id="ARBA00022448"/>
    </source>
</evidence>
<dbReference type="AlphaFoldDB" id="A0A1N6I9Q3"/>
<evidence type="ECO:0000256" key="3">
    <source>
        <dbReference type="ARBA" id="ARBA00022692"/>
    </source>
</evidence>
<keyword evidence="9" id="KW-1185">Reference proteome</keyword>